<proteinExistence type="predicted"/>
<reference evidence="1" key="1">
    <citation type="submission" date="2018-01" db="EMBL/GenBank/DDBJ databases">
        <authorList>
            <person name="Mao J.F."/>
        </authorList>
    </citation>
    <scope>NUCLEOTIDE SEQUENCE</scope>
    <source>
        <strain evidence="1">Huo1</strain>
        <tissue evidence="1">Leaf</tissue>
    </source>
</reference>
<gene>
    <name evidence="1" type="ORF">SASPL_125804</name>
</gene>
<comment type="caution">
    <text evidence="1">The sequence shown here is derived from an EMBL/GenBank/DDBJ whole genome shotgun (WGS) entry which is preliminary data.</text>
</comment>
<sequence>MHVHSIPQIPECYIKRRWTKFAKQDLWDKSVSGRFDKGKSSATWRQKMVKKYYNLVLKDQENEEARTIIEDGLNAMTSALEALETTWQTRNATDETEISSSSYDMEDLFDTFVDVLWYSDIGRLG</sequence>
<reference evidence="1" key="2">
    <citation type="submission" date="2020-08" db="EMBL/GenBank/DDBJ databases">
        <title>Plant Genome Project.</title>
        <authorList>
            <person name="Zhang R.-G."/>
        </authorList>
    </citation>
    <scope>NUCLEOTIDE SEQUENCE</scope>
    <source>
        <strain evidence="1">Huo1</strain>
        <tissue evidence="1">Leaf</tissue>
    </source>
</reference>
<keyword evidence="2" id="KW-1185">Reference proteome</keyword>
<evidence type="ECO:0000313" key="2">
    <source>
        <dbReference type="Proteomes" id="UP000298416"/>
    </source>
</evidence>
<dbReference type="AlphaFoldDB" id="A0A8X8XJL0"/>
<evidence type="ECO:0000313" key="1">
    <source>
        <dbReference type="EMBL" id="KAG6413103.1"/>
    </source>
</evidence>
<accession>A0A8X8XJL0</accession>
<dbReference type="EMBL" id="PNBA02000009">
    <property type="protein sequence ID" value="KAG6413103.1"/>
    <property type="molecule type" value="Genomic_DNA"/>
</dbReference>
<protein>
    <recommendedName>
        <fullName evidence="3">Protein FAR1-RELATED SEQUENCE</fullName>
    </recommendedName>
</protein>
<name>A0A8X8XJL0_SALSN</name>
<organism evidence="1">
    <name type="scientific">Salvia splendens</name>
    <name type="common">Scarlet sage</name>
    <dbReference type="NCBI Taxonomy" id="180675"/>
    <lineage>
        <taxon>Eukaryota</taxon>
        <taxon>Viridiplantae</taxon>
        <taxon>Streptophyta</taxon>
        <taxon>Embryophyta</taxon>
        <taxon>Tracheophyta</taxon>
        <taxon>Spermatophyta</taxon>
        <taxon>Magnoliopsida</taxon>
        <taxon>eudicotyledons</taxon>
        <taxon>Gunneridae</taxon>
        <taxon>Pentapetalae</taxon>
        <taxon>asterids</taxon>
        <taxon>lamiids</taxon>
        <taxon>Lamiales</taxon>
        <taxon>Lamiaceae</taxon>
        <taxon>Nepetoideae</taxon>
        <taxon>Mentheae</taxon>
        <taxon>Salviinae</taxon>
        <taxon>Salvia</taxon>
        <taxon>Salvia subgen. Calosphace</taxon>
        <taxon>core Calosphace</taxon>
    </lineage>
</organism>
<evidence type="ECO:0008006" key="3">
    <source>
        <dbReference type="Google" id="ProtNLM"/>
    </source>
</evidence>
<dbReference type="Proteomes" id="UP000298416">
    <property type="component" value="Unassembled WGS sequence"/>
</dbReference>